<keyword evidence="3" id="KW-0312">Gluconeogenesis</keyword>
<comment type="caution">
    <text evidence="6">The sequence shown here is derived from an EMBL/GenBank/DDBJ whole genome shotgun (WGS) entry which is preliminary data.</text>
</comment>
<dbReference type="InterPro" id="IPR029033">
    <property type="entry name" value="His_PPase_superfam"/>
</dbReference>
<keyword evidence="5" id="KW-0413">Isomerase</keyword>
<dbReference type="EMBL" id="JBHLTG010000003">
    <property type="protein sequence ID" value="MFC0679036.1"/>
    <property type="molecule type" value="Genomic_DNA"/>
</dbReference>
<evidence type="ECO:0000256" key="2">
    <source>
        <dbReference type="ARBA" id="ARBA00012028"/>
    </source>
</evidence>
<reference evidence="6 7" key="1">
    <citation type="submission" date="2024-09" db="EMBL/GenBank/DDBJ databases">
        <authorList>
            <person name="Sun Q."/>
            <person name="Mori K."/>
        </authorList>
    </citation>
    <scope>NUCLEOTIDE SEQUENCE [LARGE SCALE GENOMIC DNA]</scope>
    <source>
        <strain evidence="6 7">KCTC 23076</strain>
    </source>
</reference>
<dbReference type="InterPro" id="IPR005952">
    <property type="entry name" value="Phosphogly_mut1"/>
</dbReference>
<dbReference type="PROSITE" id="PS00175">
    <property type="entry name" value="PG_MUTASE"/>
    <property type="match status" value="1"/>
</dbReference>
<dbReference type="SMART" id="SM00855">
    <property type="entry name" value="PGAM"/>
    <property type="match status" value="1"/>
</dbReference>
<dbReference type="Pfam" id="PF00300">
    <property type="entry name" value="His_Phos_1"/>
    <property type="match status" value="1"/>
</dbReference>
<keyword evidence="7" id="KW-1185">Reference proteome</keyword>
<dbReference type="InterPro" id="IPR013078">
    <property type="entry name" value="His_Pase_superF_clade-1"/>
</dbReference>
<evidence type="ECO:0000256" key="1">
    <source>
        <dbReference type="ARBA" id="ARBA00006717"/>
    </source>
</evidence>
<gene>
    <name evidence="6" type="ORF">ACFFGH_14425</name>
</gene>
<evidence type="ECO:0000313" key="7">
    <source>
        <dbReference type="Proteomes" id="UP001589896"/>
    </source>
</evidence>
<dbReference type="InterPro" id="IPR001345">
    <property type="entry name" value="PG/BPGM_mutase_AS"/>
</dbReference>
<organism evidence="6 7">
    <name type="scientific">Lysobacter korlensis</name>
    <dbReference type="NCBI Taxonomy" id="553636"/>
    <lineage>
        <taxon>Bacteria</taxon>
        <taxon>Pseudomonadati</taxon>
        <taxon>Pseudomonadota</taxon>
        <taxon>Gammaproteobacteria</taxon>
        <taxon>Lysobacterales</taxon>
        <taxon>Lysobacteraceae</taxon>
        <taxon>Lysobacter</taxon>
    </lineage>
</organism>
<accession>A0ABV6RQF3</accession>
<dbReference type="PANTHER" id="PTHR11931">
    <property type="entry name" value="PHOSPHOGLYCERATE MUTASE"/>
    <property type="match status" value="1"/>
</dbReference>
<dbReference type="EC" id="5.4.2.11" evidence="2"/>
<evidence type="ECO:0000256" key="3">
    <source>
        <dbReference type="ARBA" id="ARBA00022432"/>
    </source>
</evidence>
<proteinExistence type="inferred from homology"/>
<dbReference type="Gene3D" id="3.40.50.1240">
    <property type="entry name" value="Phosphoglycerate mutase-like"/>
    <property type="match status" value="1"/>
</dbReference>
<name>A0ABV6RQF3_9GAMM</name>
<evidence type="ECO:0000256" key="5">
    <source>
        <dbReference type="ARBA" id="ARBA00023235"/>
    </source>
</evidence>
<dbReference type="Proteomes" id="UP001589896">
    <property type="component" value="Unassembled WGS sequence"/>
</dbReference>
<dbReference type="SUPFAM" id="SSF53254">
    <property type="entry name" value="Phosphoglycerate mutase-like"/>
    <property type="match status" value="1"/>
</dbReference>
<dbReference type="CDD" id="cd07067">
    <property type="entry name" value="HP_PGM_like"/>
    <property type="match status" value="1"/>
</dbReference>
<evidence type="ECO:0000256" key="4">
    <source>
        <dbReference type="ARBA" id="ARBA00023152"/>
    </source>
</evidence>
<dbReference type="RefSeq" id="WP_386669392.1">
    <property type="nucleotide sequence ID" value="NZ_JBHLTG010000003.1"/>
</dbReference>
<sequence length="262" mass="29923">MSLGHRAAMDQTQKWPDRLWIVRHGESAGNVARDRAQRVRAHSIDYPTRDADVPLSRLGESQSDALGRWFAALPEAERPDVFLCSPYVRARQTMERVLQQCAVERDRVVYDERLREREFGIFDGLTRLGVEHQYPEQARALTLIGKFYHRPPGGESWCDVILRLRSVVDTITREYRGDRVLIVAHQVTVLCFRYLFEQMDEAQILEIDRQKDVANCAITAYSFDPSCGHTGRLALERYNFVAPLIAAGEPVTTEPDVPAGPR</sequence>
<protein>
    <recommendedName>
        <fullName evidence="2">phosphoglycerate mutase (2,3-diphosphoglycerate-dependent)</fullName>
        <ecNumber evidence="2">5.4.2.11</ecNumber>
    </recommendedName>
</protein>
<comment type="similarity">
    <text evidence="1">Belongs to the phosphoglycerate mutase family. BPG-dependent PGAM subfamily.</text>
</comment>
<evidence type="ECO:0000313" key="6">
    <source>
        <dbReference type="EMBL" id="MFC0679036.1"/>
    </source>
</evidence>
<keyword evidence="4" id="KW-0324">Glycolysis</keyword>